<sequence>MKHIRLAFPGEEKMFTFLPGEEVKAQGRFALERSKAFEEASLKYGKARYIRPKQTPSPLMSDLLKRKGEVMEETKRRHEAQQQAYQEEQARQQAEEQAQEHIQEHIQEEIQEHSQEQAKVHAQ</sequence>
<comment type="caution">
    <text evidence="2">The sequence shown here is derived from an EMBL/GenBank/DDBJ whole genome shotgun (WGS) entry which is preliminary data.</text>
</comment>
<dbReference type="EMBL" id="MCGT01000063">
    <property type="protein sequence ID" value="ORX42729.1"/>
    <property type="molecule type" value="Genomic_DNA"/>
</dbReference>
<evidence type="ECO:0000256" key="1">
    <source>
        <dbReference type="SAM" id="MobiDB-lite"/>
    </source>
</evidence>
<evidence type="ECO:0000313" key="3">
    <source>
        <dbReference type="Proteomes" id="UP000242146"/>
    </source>
</evidence>
<protein>
    <submittedName>
        <fullName evidence="2">Uncharacterized protein</fullName>
    </submittedName>
</protein>
<dbReference type="Proteomes" id="UP000242146">
    <property type="component" value="Unassembled WGS sequence"/>
</dbReference>
<accession>A0A1X2G2D3</accession>
<name>A0A1X2G2D3_9FUNG</name>
<keyword evidence="3" id="KW-1185">Reference proteome</keyword>
<evidence type="ECO:0000313" key="2">
    <source>
        <dbReference type="EMBL" id="ORX42729.1"/>
    </source>
</evidence>
<feature type="compositionally biased region" description="Basic and acidic residues" evidence="1">
    <location>
        <begin position="88"/>
        <end position="123"/>
    </location>
</feature>
<organism evidence="2 3">
    <name type="scientific">Hesseltinella vesiculosa</name>
    <dbReference type="NCBI Taxonomy" id="101127"/>
    <lineage>
        <taxon>Eukaryota</taxon>
        <taxon>Fungi</taxon>
        <taxon>Fungi incertae sedis</taxon>
        <taxon>Mucoromycota</taxon>
        <taxon>Mucoromycotina</taxon>
        <taxon>Mucoromycetes</taxon>
        <taxon>Mucorales</taxon>
        <taxon>Cunninghamellaceae</taxon>
        <taxon>Hesseltinella</taxon>
    </lineage>
</organism>
<reference evidence="2 3" key="1">
    <citation type="submission" date="2016-07" db="EMBL/GenBank/DDBJ databases">
        <title>Pervasive Adenine N6-methylation of Active Genes in Fungi.</title>
        <authorList>
            <consortium name="DOE Joint Genome Institute"/>
            <person name="Mondo S.J."/>
            <person name="Dannebaum R.O."/>
            <person name="Kuo R.C."/>
            <person name="Labutti K."/>
            <person name="Haridas S."/>
            <person name="Kuo A."/>
            <person name="Salamov A."/>
            <person name="Ahrendt S.R."/>
            <person name="Lipzen A."/>
            <person name="Sullivan W."/>
            <person name="Andreopoulos W.B."/>
            <person name="Clum A."/>
            <person name="Lindquist E."/>
            <person name="Daum C."/>
            <person name="Ramamoorthy G.K."/>
            <person name="Gryganskyi A."/>
            <person name="Culley D."/>
            <person name="Magnuson J.K."/>
            <person name="James T.Y."/>
            <person name="O'Malley M.A."/>
            <person name="Stajich J.E."/>
            <person name="Spatafora J.W."/>
            <person name="Visel A."/>
            <person name="Grigoriev I.V."/>
        </authorList>
    </citation>
    <scope>NUCLEOTIDE SEQUENCE [LARGE SCALE GENOMIC DNA]</scope>
    <source>
        <strain evidence="2 3">NRRL 3301</strain>
    </source>
</reference>
<dbReference type="AlphaFoldDB" id="A0A1X2G2D3"/>
<gene>
    <name evidence="2" type="ORF">DM01DRAFT_1340996</name>
</gene>
<proteinExistence type="predicted"/>
<feature type="region of interest" description="Disordered" evidence="1">
    <location>
        <begin position="72"/>
        <end position="123"/>
    </location>
</feature>